<dbReference type="InterPro" id="IPR000014">
    <property type="entry name" value="PAS"/>
</dbReference>
<dbReference type="SUPFAM" id="SSF58104">
    <property type="entry name" value="Methyl-accepting chemotaxis protein (MCP) signaling domain"/>
    <property type="match status" value="1"/>
</dbReference>
<dbReference type="SUPFAM" id="SSF55785">
    <property type="entry name" value="PYP-like sensor domain (PAS domain)"/>
    <property type="match status" value="1"/>
</dbReference>
<dbReference type="SMART" id="SM00091">
    <property type="entry name" value="PAS"/>
    <property type="match status" value="1"/>
</dbReference>
<feature type="domain" description="PAS" evidence="1">
    <location>
        <begin position="25"/>
        <end position="60"/>
    </location>
</feature>
<sequence>MRRNQITLNNEVFFDENQELTSTNDTRGVITYANDAFCEVAGYSKQELEGNNHNIVRHPDMPKAAFKDMWTHLQARESWQGIVKNRCKVGSYYWVDKMRQSRNDANKSASQAEQSAESIQQIYSMIETVSTHLNDIVDSAESQDGKCKEIDGAVSNMLETTNSSAELAEEMEDNARILTGNIRRLVGMSNTFSVK</sequence>
<organism evidence="2 3">
    <name type="scientific">Agaribacter marinus</name>
    <dbReference type="NCBI Taxonomy" id="1431249"/>
    <lineage>
        <taxon>Bacteria</taxon>
        <taxon>Pseudomonadati</taxon>
        <taxon>Pseudomonadota</taxon>
        <taxon>Gammaproteobacteria</taxon>
        <taxon>Alteromonadales</taxon>
        <taxon>Alteromonadaceae</taxon>
        <taxon>Agaribacter</taxon>
    </lineage>
</organism>
<evidence type="ECO:0000259" key="1">
    <source>
        <dbReference type="PROSITE" id="PS50112"/>
    </source>
</evidence>
<accession>A0AA37WJK4</accession>
<evidence type="ECO:0000313" key="3">
    <source>
        <dbReference type="Proteomes" id="UP001156601"/>
    </source>
</evidence>
<comment type="caution">
    <text evidence="2">The sequence shown here is derived from an EMBL/GenBank/DDBJ whole genome shotgun (WGS) entry which is preliminary data.</text>
</comment>
<evidence type="ECO:0000313" key="2">
    <source>
        <dbReference type="EMBL" id="GLR69890.1"/>
    </source>
</evidence>
<dbReference type="AlphaFoldDB" id="A0AA37WJK4"/>
<dbReference type="InterPro" id="IPR013655">
    <property type="entry name" value="PAS_fold_3"/>
</dbReference>
<name>A0AA37WJK4_9ALTE</name>
<dbReference type="InterPro" id="IPR035965">
    <property type="entry name" value="PAS-like_dom_sf"/>
</dbReference>
<protein>
    <recommendedName>
        <fullName evidence="1">PAS domain-containing protein</fullName>
    </recommendedName>
</protein>
<reference evidence="2" key="1">
    <citation type="journal article" date="2014" name="Int. J. Syst. Evol. Microbiol.">
        <title>Complete genome sequence of Corynebacterium casei LMG S-19264T (=DSM 44701T), isolated from a smear-ripened cheese.</title>
        <authorList>
            <consortium name="US DOE Joint Genome Institute (JGI-PGF)"/>
            <person name="Walter F."/>
            <person name="Albersmeier A."/>
            <person name="Kalinowski J."/>
            <person name="Ruckert C."/>
        </authorList>
    </citation>
    <scope>NUCLEOTIDE SEQUENCE</scope>
    <source>
        <strain evidence="2">NBRC 110023</strain>
    </source>
</reference>
<dbReference type="PROSITE" id="PS50112">
    <property type="entry name" value="PAS"/>
    <property type="match status" value="1"/>
</dbReference>
<dbReference type="Gene3D" id="3.30.450.20">
    <property type="entry name" value="PAS domain"/>
    <property type="match status" value="1"/>
</dbReference>
<dbReference type="CDD" id="cd00130">
    <property type="entry name" value="PAS"/>
    <property type="match status" value="1"/>
</dbReference>
<gene>
    <name evidence="2" type="ORF">GCM10007852_07980</name>
</gene>
<dbReference type="Proteomes" id="UP001156601">
    <property type="component" value="Unassembled WGS sequence"/>
</dbReference>
<keyword evidence="3" id="KW-1185">Reference proteome</keyword>
<dbReference type="EMBL" id="BSOT01000005">
    <property type="protein sequence ID" value="GLR69890.1"/>
    <property type="molecule type" value="Genomic_DNA"/>
</dbReference>
<dbReference type="NCBIfam" id="TIGR00229">
    <property type="entry name" value="sensory_box"/>
    <property type="match status" value="1"/>
</dbReference>
<reference evidence="2" key="2">
    <citation type="submission" date="2023-01" db="EMBL/GenBank/DDBJ databases">
        <title>Draft genome sequence of Agaribacter marinus strain NBRC 110023.</title>
        <authorList>
            <person name="Sun Q."/>
            <person name="Mori K."/>
        </authorList>
    </citation>
    <scope>NUCLEOTIDE SEQUENCE</scope>
    <source>
        <strain evidence="2">NBRC 110023</strain>
    </source>
</reference>
<dbReference type="Pfam" id="PF08447">
    <property type="entry name" value="PAS_3"/>
    <property type="match status" value="1"/>
</dbReference>
<proteinExistence type="predicted"/>